<feature type="domain" description="STAS" evidence="1">
    <location>
        <begin position="6"/>
        <end position="117"/>
    </location>
</feature>
<comment type="caution">
    <text evidence="2">The sequence shown here is derived from an EMBL/GenBank/DDBJ whole genome shotgun (WGS) entry which is preliminary data.</text>
</comment>
<dbReference type="InterPro" id="IPR036513">
    <property type="entry name" value="STAS_dom_sf"/>
</dbReference>
<dbReference type="EMBL" id="BAAAPU010000003">
    <property type="protein sequence ID" value="GAA1972007.1"/>
    <property type="molecule type" value="Genomic_DNA"/>
</dbReference>
<name>A0ABP5D0P6_9MICO</name>
<evidence type="ECO:0000313" key="2">
    <source>
        <dbReference type="EMBL" id="GAA1972007.1"/>
    </source>
</evidence>
<dbReference type="PROSITE" id="PS50801">
    <property type="entry name" value="STAS"/>
    <property type="match status" value="1"/>
</dbReference>
<evidence type="ECO:0000313" key="3">
    <source>
        <dbReference type="Proteomes" id="UP001500013"/>
    </source>
</evidence>
<proteinExistence type="predicted"/>
<dbReference type="RefSeq" id="WP_344059044.1">
    <property type="nucleotide sequence ID" value="NZ_BAAAPU010000003.1"/>
</dbReference>
<protein>
    <submittedName>
        <fullName evidence="2">STAS domain-containing protein</fullName>
    </submittedName>
</protein>
<keyword evidence="3" id="KW-1185">Reference proteome</keyword>
<dbReference type="Pfam" id="PF01740">
    <property type="entry name" value="STAS"/>
    <property type="match status" value="1"/>
</dbReference>
<reference evidence="3" key="1">
    <citation type="journal article" date="2019" name="Int. J. Syst. Evol. Microbiol.">
        <title>The Global Catalogue of Microorganisms (GCM) 10K type strain sequencing project: providing services to taxonomists for standard genome sequencing and annotation.</title>
        <authorList>
            <consortium name="The Broad Institute Genomics Platform"/>
            <consortium name="The Broad Institute Genome Sequencing Center for Infectious Disease"/>
            <person name="Wu L."/>
            <person name="Ma J."/>
        </authorList>
    </citation>
    <scope>NUCLEOTIDE SEQUENCE [LARGE SCALE GENOMIC DNA]</scope>
    <source>
        <strain evidence="3">JCM 15628</strain>
    </source>
</reference>
<dbReference type="Gene3D" id="3.30.750.24">
    <property type="entry name" value="STAS domain"/>
    <property type="match status" value="1"/>
</dbReference>
<dbReference type="Proteomes" id="UP001500013">
    <property type="component" value="Unassembled WGS sequence"/>
</dbReference>
<evidence type="ECO:0000259" key="1">
    <source>
        <dbReference type="PROSITE" id="PS50801"/>
    </source>
</evidence>
<accession>A0ABP5D0P6</accession>
<dbReference type="SUPFAM" id="SSF52091">
    <property type="entry name" value="SpoIIaa-like"/>
    <property type="match status" value="1"/>
</dbReference>
<dbReference type="PANTHER" id="PTHR33745:SF1">
    <property type="entry name" value="RSBT ANTAGONIST PROTEIN RSBS"/>
    <property type="match status" value="1"/>
</dbReference>
<dbReference type="CDD" id="cd07041">
    <property type="entry name" value="STAS_RsbR_RsbS_like"/>
    <property type="match status" value="1"/>
</dbReference>
<dbReference type="InterPro" id="IPR002645">
    <property type="entry name" value="STAS_dom"/>
</dbReference>
<sequence>MNGGPALVSIMRQGQTLVASVHTALDDSELARFEHDLIEQIGRHRSRGVVIDVAALDVIDSFAAHTLRRVAEMARLRGARTVIVGIQPEVAFTMVRLGMGTGDVPTALDLEEGLAMLAGAGSSDSWGSGSTRP</sequence>
<gene>
    <name evidence="2" type="ORF">GCM10009817_10140</name>
</gene>
<dbReference type="InterPro" id="IPR051932">
    <property type="entry name" value="Bact_StressResp_Reg"/>
</dbReference>
<dbReference type="PANTHER" id="PTHR33745">
    <property type="entry name" value="RSBT ANTAGONIST PROTEIN RSBS-RELATED"/>
    <property type="match status" value="1"/>
</dbReference>
<organism evidence="2 3">
    <name type="scientific">Terrabacter lapilli</name>
    <dbReference type="NCBI Taxonomy" id="436231"/>
    <lineage>
        <taxon>Bacteria</taxon>
        <taxon>Bacillati</taxon>
        <taxon>Actinomycetota</taxon>
        <taxon>Actinomycetes</taxon>
        <taxon>Micrococcales</taxon>
        <taxon>Intrasporangiaceae</taxon>
        <taxon>Terrabacter</taxon>
    </lineage>
</organism>